<evidence type="ECO:0000256" key="2">
    <source>
        <dbReference type="ARBA" id="ARBA00004173"/>
    </source>
</evidence>
<name>A0AAD5LQR0_PYTIN</name>
<proteinExistence type="inferred from homology"/>
<keyword evidence="12" id="KW-1208">Phospholipid metabolism</keyword>
<dbReference type="InterPro" id="IPR011989">
    <property type="entry name" value="ARM-like"/>
</dbReference>
<evidence type="ECO:0000256" key="1">
    <source>
        <dbReference type="ARBA" id="ARBA00004167"/>
    </source>
</evidence>
<dbReference type="PANTHER" id="PTHR48182:SF2">
    <property type="entry name" value="PROTEIN SERAC1"/>
    <property type="match status" value="1"/>
</dbReference>
<keyword evidence="10" id="KW-0472">Membrane</keyword>
<evidence type="ECO:0000256" key="3">
    <source>
        <dbReference type="ARBA" id="ARBA00004240"/>
    </source>
</evidence>
<evidence type="ECO:0000256" key="16">
    <source>
        <dbReference type="SAM" id="MobiDB-lite"/>
    </source>
</evidence>
<dbReference type="Gene3D" id="1.25.10.10">
    <property type="entry name" value="Leucine-rich Repeat Variant"/>
    <property type="match status" value="2"/>
</dbReference>
<keyword evidence="5" id="KW-0812">Transmembrane</keyword>
<reference evidence="17" key="1">
    <citation type="submission" date="2021-12" db="EMBL/GenBank/DDBJ databases">
        <title>Prjna785345.</title>
        <authorList>
            <person name="Rujirawat T."/>
            <person name="Krajaejun T."/>
        </authorList>
    </citation>
    <scope>NUCLEOTIDE SEQUENCE</scope>
    <source>
        <strain evidence="17">Pi057C3</strain>
    </source>
</reference>
<feature type="compositionally biased region" description="Pro residues" evidence="16">
    <location>
        <begin position="35"/>
        <end position="44"/>
    </location>
</feature>
<organism evidence="17 18">
    <name type="scientific">Pythium insidiosum</name>
    <name type="common">Pythiosis disease agent</name>
    <dbReference type="NCBI Taxonomy" id="114742"/>
    <lineage>
        <taxon>Eukaryota</taxon>
        <taxon>Sar</taxon>
        <taxon>Stramenopiles</taxon>
        <taxon>Oomycota</taxon>
        <taxon>Peronosporomycetes</taxon>
        <taxon>Pythiales</taxon>
        <taxon>Pythiaceae</taxon>
        <taxon>Pythium</taxon>
    </lineage>
</organism>
<evidence type="ECO:0000256" key="14">
    <source>
        <dbReference type="ARBA" id="ARBA00040991"/>
    </source>
</evidence>
<evidence type="ECO:0000313" key="18">
    <source>
        <dbReference type="Proteomes" id="UP001209570"/>
    </source>
</evidence>
<dbReference type="InterPro" id="IPR000225">
    <property type="entry name" value="Armadillo"/>
</dbReference>
<dbReference type="GO" id="GO:0016020">
    <property type="term" value="C:membrane"/>
    <property type="evidence" value="ECO:0007669"/>
    <property type="project" value="UniProtKB-SubCell"/>
</dbReference>
<evidence type="ECO:0000256" key="8">
    <source>
        <dbReference type="ARBA" id="ARBA00023098"/>
    </source>
</evidence>
<gene>
    <name evidence="17" type="ORF">P43SY_001134</name>
</gene>
<dbReference type="GO" id="GO:0008654">
    <property type="term" value="P:phospholipid biosynthetic process"/>
    <property type="evidence" value="ECO:0007669"/>
    <property type="project" value="UniProtKB-KW"/>
</dbReference>
<dbReference type="SMART" id="SM00185">
    <property type="entry name" value="ARM"/>
    <property type="match status" value="3"/>
</dbReference>
<dbReference type="InterPro" id="IPR052374">
    <property type="entry name" value="SERAC1"/>
</dbReference>
<dbReference type="PANTHER" id="PTHR48182">
    <property type="entry name" value="PROTEIN SERAC1"/>
    <property type="match status" value="1"/>
</dbReference>
<keyword evidence="8" id="KW-0443">Lipid metabolism</keyword>
<dbReference type="AlphaFoldDB" id="A0AAD5LQR0"/>
<keyword evidence="18" id="KW-1185">Reference proteome</keyword>
<dbReference type="EMBL" id="JAKCXM010000024">
    <property type="protein sequence ID" value="KAJ0407176.1"/>
    <property type="molecule type" value="Genomic_DNA"/>
</dbReference>
<evidence type="ECO:0000256" key="7">
    <source>
        <dbReference type="ARBA" id="ARBA00022989"/>
    </source>
</evidence>
<feature type="region of interest" description="Disordered" evidence="16">
    <location>
        <begin position="108"/>
        <end position="129"/>
    </location>
</feature>
<sequence>MQVKRSIAMLLGASMSAGAGFFYLGDEASAHDPLSLPPPQPQPRPLLASSASDSVHEQNPTERRRRRPLRSISKKDVGLEQSFARDLACWVAEATVYAATQAYLSTSQSSVPSETKRSKSASAANEPPHSLHHGLLGWLQELSPTAGWDANRVIQSSSFNVLLNLVAGLGTLNLRDDVEQELYRVVGLLSTNPQCATAIVERATRYGKQALWNLAQAHDVDSRLGASLRHMVETDSENARFGAANLVSLVSLAVAATELPDEYLEFTYWALQRASSTPKAAKLGASDWRKTLFGDDRVAKTRRKLVSNKGLWDSLQAIRDRPLRVQLQAARLLQELSEDSVHAPKALKRHPEFLDVLMNWMNSDNNALTVAGVHTAANLGVSEDVREELITRGAMDLLRSKFTPTCDSDMVTALLRAVRVLATPNSSNQGYALDGYALSFMNDSDEEHPLHHDDLVHPDSILRHQYIDGWIELFTTFLRDGNEAARAEAALCLQQLATNGSHRDQGIQEWLIAVLDGVLESVPVAVSASSTSVRAAKSRTRPIAGRLSDSKGYEASHAKALRALAFVVSRKECQEALARRGGVQLLKILLRSESLEVQRETARVLANLFTCDDMESSFASFAKNDAELTTVLDAWTQSSDIKLRSLAHRARSNRRYQHNRLQNADDSDVKYLDGVHPLHFSTSPTFYNGNQSSSALEKDEGSIDYDVDVVFIHGLLGCPYETWVCGEDDSTMWAQEWLLEDLKAEGHNPRLLSIGYDSQLLASESTWKTMCFQETSQDVLKKLRAARVGDRPVVFVTHSLGGVLLKQVLLEAEDSHDDSSLIDSVNGVLFYGVPHHGSPIAQTIQTFRPRTLGIEQHPVTEHLHGTPHLKMLNDWAGRLFEEKGISALSVGESSPCKLPVIGVDALVVPATSANPGFGDFVTVADSTHIDVCKPQSKTDERYKLARQFILKHTPKLMGVE</sequence>
<protein>
    <recommendedName>
        <fullName evidence="14">Protein SERAC1</fullName>
    </recommendedName>
    <alternativeName>
        <fullName evidence="15">Serine active site-containing protein 1</fullName>
    </alternativeName>
</protein>
<evidence type="ECO:0000256" key="6">
    <source>
        <dbReference type="ARBA" id="ARBA00022824"/>
    </source>
</evidence>
<keyword evidence="4" id="KW-0444">Lipid biosynthesis</keyword>
<feature type="region of interest" description="Disordered" evidence="16">
    <location>
        <begin position="32"/>
        <end position="70"/>
    </location>
</feature>
<evidence type="ECO:0000256" key="13">
    <source>
        <dbReference type="ARBA" id="ARBA00038024"/>
    </source>
</evidence>
<evidence type="ECO:0000256" key="15">
    <source>
        <dbReference type="ARBA" id="ARBA00041701"/>
    </source>
</evidence>
<keyword evidence="11" id="KW-0594">Phospholipid biosynthesis</keyword>
<evidence type="ECO:0000256" key="11">
    <source>
        <dbReference type="ARBA" id="ARBA00023209"/>
    </source>
</evidence>
<dbReference type="SUPFAM" id="SSF48371">
    <property type="entry name" value="ARM repeat"/>
    <property type="match status" value="1"/>
</dbReference>
<evidence type="ECO:0000256" key="4">
    <source>
        <dbReference type="ARBA" id="ARBA00022516"/>
    </source>
</evidence>
<evidence type="ECO:0000313" key="17">
    <source>
        <dbReference type="EMBL" id="KAJ0407176.1"/>
    </source>
</evidence>
<evidence type="ECO:0000256" key="12">
    <source>
        <dbReference type="ARBA" id="ARBA00023264"/>
    </source>
</evidence>
<keyword evidence="7" id="KW-1133">Transmembrane helix</keyword>
<comment type="caution">
    <text evidence="17">The sequence shown here is derived from an EMBL/GenBank/DDBJ whole genome shotgun (WGS) entry which is preliminary data.</text>
</comment>
<dbReference type="SUPFAM" id="SSF53474">
    <property type="entry name" value="alpha/beta-Hydrolases"/>
    <property type="match status" value="1"/>
</dbReference>
<dbReference type="InterPro" id="IPR029058">
    <property type="entry name" value="AB_hydrolase_fold"/>
</dbReference>
<evidence type="ECO:0000256" key="5">
    <source>
        <dbReference type="ARBA" id="ARBA00022692"/>
    </source>
</evidence>
<evidence type="ECO:0000256" key="9">
    <source>
        <dbReference type="ARBA" id="ARBA00023128"/>
    </source>
</evidence>
<dbReference type="GO" id="GO:0005739">
    <property type="term" value="C:mitochondrion"/>
    <property type="evidence" value="ECO:0007669"/>
    <property type="project" value="UniProtKB-SubCell"/>
</dbReference>
<comment type="subcellular location">
    <subcellularLocation>
        <location evidence="3">Endoplasmic reticulum</location>
    </subcellularLocation>
    <subcellularLocation>
        <location evidence="1">Membrane</location>
        <topology evidence="1">Single-pass membrane protein</topology>
    </subcellularLocation>
    <subcellularLocation>
        <location evidence="2">Mitochondrion</location>
    </subcellularLocation>
</comment>
<dbReference type="InterPro" id="IPR016024">
    <property type="entry name" value="ARM-type_fold"/>
</dbReference>
<keyword evidence="6" id="KW-0256">Endoplasmic reticulum</keyword>
<dbReference type="GO" id="GO:0005783">
    <property type="term" value="C:endoplasmic reticulum"/>
    <property type="evidence" value="ECO:0007669"/>
    <property type="project" value="UniProtKB-SubCell"/>
</dbReference>
<comment type="similarity">
    <text evidence="13">Belongs to the SERAC1 family.</text>
</comment>
<dbReference type="Proteomes" id="UP001209570">
    <property type="component" value="Unassembled WGS sequence"/>
</dbReference>
<keyword evidence="9" id="KW-0496">Mitochondrion</keyword>
<dbReference type="Gene3D" id="3.40.50.1820">
    <property type="entry name" value="alpha/beta hydrolase"/>
    <property type="match status" value="1"/>
</dbReference>
<accession>A0AAD5LQR0</accession>
<evidence type="ECO:0000256" key="10">
    <source>
        <dbReference type="ARBA" id="ARBA00023136"/>
    </source>
</evidence>